<dbReference type="HOGENOM" id="CLU_020336_7_2_1"/>
<evidence type="ECO:0000256" key="1">
    <source>
        <dbReference type="ARBA" id="ARBA00022801"/>
    </source>
</evidence>
<accession>A0A0D2GX32</accession>
<evidence type="ECO:0000313" key="5">
    <source>
        <dbReference type="Proteomes" id="UP000053029"/>
    </source>
</evidence>
<dbReference type="EMBL" id="KN846970">
    <property type="protein sequence ID" value="KIW83190.1"/>
    <property type="molecule type" value="Genomic_DNA"/>
</dbReference>
<dbReference type="Proteomes" id="UP000053029">
    <property type="component" value="Unassembled WGS sequence"/>
</dbReference>
<gene>
    <name evidence="4" type="ORF">Z517_02435</name>
</gene>
<dbReference type="InterPro" id="IPR029058">
    <property type="entry name" value="AB_hydrolase_fold"/>
</dbReference>
<comment type="similarity">
    <text evidence="2">Belongs to the AB hydrolase superfamily. Epoxide hydrolase family.</text>
</comment>
<keyword evidence="5" id="KW-1185">Reference proteome</keyword>
<dbReference type="Gene3D" id="3.40.50.1820">
    <property type="entry name" value="alpha/beta hydrolase"/>
    <property type="match status" value="1"/>
</dbReference>
<dbReference type="OrthoDB" id="284184at2759"/>
<dbReference type="PANTHER" id="PTHR43329">
    <property type="entry name" value="EPOXIDE HYDROLASE"/>
    <property type="match status" value="1"/>
</dbReference>
<proteinExistence type="inferred from homology"/>
<dbReference type="VEuPathDB" id="FungiDB:Z517_02435"/>
<evidence type="ECO:0000256" key="2">
    <source>
        <dbReference type="ARBA" id="ARBA00038334"/>
    </source>
</evidence>
<sequence>MSSSSITSHTFTSPATAKPYTYLTAGPSNGPLVVFLHGWPGIALTWKPQLLSLSSLGFYCIAPDMPGYGGTWTSDNPSDFALEKIVPDLLELLKHLGGKKALWVGHDWGCGPLYALASHHPEVCRAIVGISVPYRTLELGLPGLLDLIDRDVYPESEFPYGQWDYQVFYEQEPQAVDRQFEANLPVCLKLVFSRGSPHSGKAPARTAQVTKHKGWFGGPGAPLPDLPLDKTVLDQDIYAALIAGAQKNGWKGATAWYLNHGANRRYTLERSVDDGVLAMPVLFIHTAYDAVCQTVDNPKLTQSMRDKCRHLTEFVIRAGHWGNLECPEEVNSGISSWALKNLPDWWPGPELKSRL</sequence>
<dbReference type="Pfam" id="PF00561">
    <property type="entry name" value="Abhydrolase_1"/>
    <property type="match status" value="1"/>
</dbReference>
<dbReference type="AlphaFoldDB" id="A0A0D2GX32"/>
<reference evidence="4 5" key="1">
    <citation type="submission" date="2015-01" db="EMBL/GenBank/DDBJ databases">
        <title>The Genome Sequence of Fonsecaea pedrosoi CBS 271.37.</title>
        <authorList>
            <consortium name="The Broad Institute Genomics Platform"/>
            <person name="Cuomo C."/>
            <person name="de Hoog S."/>
            <person name="Gorbushina A."/>
            <person name="Stielow B."/>
            <person name="Teixiera M."/>
            <person name="Abouelleil A."/>
            <person name="Chapman S.B."/>
            <person name="Priest M."/>
            <person name="Young S.K."/>
            <person name="Wortman J."/>
            <person name="Nusbaum C."/>
            <person name="Birren B."/>
        </authorList>
    </citation>
    <scope>NUCLEOTIDE SEQUENCE [LARGE SCALE GENOMIC DNA]</scope>
    <source>
        <strain evidence="4 5">CBS 271.37</strain>
    </source>
</reference>
<dbReference type="InterPro" id="IPR000073">
    <property type="entry name" value="AB_hydrolase_1"/>
</dbReference>
<protein>
    <recommendedName>
        <fullName evidence="3">AB hydrolase-1 domain-containing protein</fullName>
    </recommendedName>
</protein>
<evidence type="ECO:0000313" key="4">
    <source>
        <dbReference type="EMBL" id="KIW83190.1"/>
    </source>
</evidence>
<dbReference type="GeneID" id="25301925"/>
<name>A0A0D2GX32_9EURO</name>
<organism evidence="4 5">
    <name type="scientific">Fonsecaea pedrosoi CBS 271.37</name>
    <dbReference type="NCBI Taxonomy" id="1442368"/>
    <lineage>
        <taxon>Eukaryota</taxon>
        <taxon>Fungi</taxon>
        <taxon>Dikarya</taxon>
        <taxon>Ascomycota</taxon>
        <taxon>Pezizomycotina</taxon>
        <taxon>Eurotiomycetes</taxon>
        <taxon>Chaetothyriomycetidae</taxon>
        <taxon>Chaetothyriales</taxon>
        <taxon>Herpotrichiellaceae</taxon>
        <taxon>Fonsecaea</taxon>
    </lineage>
</organism>
<evidence type="ECO:0000259" key="3">
    <source>
        <dbReference type="Pfam" id="PF00561"/>
    </source>
</evidence>
<dbReference type="GO" id="GO:0016787">
    <property type="term" value="F:hydrolase activity"/>
    <property type="evidence" value="ECO:0007669"/>
    <property type="project" value="UniProtKB-KW"/>
</dbReference>
<dbReference type="RefSeq" id="XP_013286998.1">
    <property type="nucleotide sequence ID" value="XM_013431544.1"/>
</dbReference>
<dbReference type="STRING" id="1442368.A0A0D2GX32"/>
<dbReference type="SUPFAM" id="SSF53474">
    <property type="entry name" value="alpha/beta-Hydrolases"/>
    <property type="match status" value="1"/>
</dbReference>
<dbReference type="InterPro" id="IPR000639">
    <property type="entry name" value="Epox_hydrolase-like"/>
</dbReference>
<feature type="domain" description="AB hydrolase-1" evidence="3">
    <location>
        <begin position="31"/>
        <end position="325"/>
    </location>
</feature>
<keyword evidence="1" id="KW-0378">Hydrolase</keyword>
<dbReference type="PRINTS" id="PR00412">
    <property type="entry name" value="EPOXHYDRLASE"/>
</dbReference>